<dbReference type="Pfam" id="PF12796">
    <property type="entry name" value="Ank_2"/>
    <property type="match status" value="1"/>
</dbReference>
<protein>
    <submittedName>
        <fullName evidence="2">Uncharacterized protein</fullName>
    </submittedName>
</protein>
<organism evidence="2 3">
    <name type="scientific">Pelagomonas calceolata</name>
    <dbReference type="NCBI Taxonomy" id="35677"/>
    <lineage>
        <taxon>Eukaryota</taxon>
        <taxon>Sar</taxon>
        <taxon>Stramenopiles</taxon>
        <taxon>Ochrophyta</taxon>
        <taxon>Pelagophyceae</taxon>
        <taxon>Pelagomonadales</taxon>
        <taxon>Pelagomonadaceae</taxon>
        <taxon>Pelagomonas</taxon>
    </lineage>
</organism>
<reference evidence="2" key="1">
    <citation type="submission" date="2021-11" db="EMBL/GenBank/DDBJ databases">
        <authorList>
            <consortium name="Genoscope - CEA"/>
            <person name="William W."/>
        </authorList>
    </citation>
    <scope>NUCLEOTIDE SEQUENCE</scope>
</reference>
<feature type="region of interest" description="Disordered" evidence="1">
    <location>
        <begin position="161"/>
        <end position="251"/>
    </location>
</feature>
<dbReference type="InterPro" id="IPR036770">
    <property type="entry name" value="Ankyrin_rpt-contain_sf"/>
</dbReference>
<evidence type="ECO:0000313" key="2">
    <source>
        <dbReference type="EMBL" id="CAH0371417.1"/>
    </source>
</evidence>
<proteinExistence type="predicted"/>
<dbReference type="Proteomes" id="UP000789595">
    <property type="component" value="Unassembled WGS sequence"/>
</dbReference>
<name>A0A8J2SPK2_9STRA</name>
<sequence>MSKLASVKPLPEGTFGEAELTPEEMQSLCAQYTKTYDGQIPPMWKAAFDGNLPAMKALHFFYRKGVDGFDAMNREDRSMPTHIACLRGHHAVLEWLAGLHWHDGRLVTNFNLRDDGGHTPLWLCAAWGWEKCVRLLLTLPHVHPLVPDAQGVSPEEAARRVGFHQVRRPASPRSLLRSKAPSSRIPARRSPTPSRSARRSSAWRCRSAPSGTSPTSASTSRSPRPRRPRRSPTTRRTWSECVVAVPNPRPW</sequence>
<dbReference type="OrthoDB" id="194057at2759"/>
<comment type="caution">
    <text evidence="2">The sequence shown here is derived from an EMBL/GenBank/DDBJ whole genome shotgun (WGS) entry which is preliminary data.</text>
</comment>
<feature type="compositionally biased region" description="Low complexity" evidence="1">
    <location>
        <begin position="168"/>
        <end position="222"/>
    </location>
</feature>
<dbReference type="EMBL" id="CAKKNE010000003">
    <property type="protein sequence ID" value="CAH0371417.1"/>
    <property type="molecule type" value="Genomic_DNA"/>
</dbReference>
<feature type="compositionally biased region" description="Basic residues" evidence="1">
    <location>
        <begin position="223"/>
        <end position="233"/>
    </location>
</feature>
<dbReference type="SUPFAM" id="SSF48403">
    <property type="entry name" value="Ankyrin repeat"/>
    <property type="match status" value="1"/>
</dbReference>
<dbReference type="AlphaFoldDB" id="A0A8J2SPK2"/>
<keyword evidence="3" id="KW-1185">Reference proteome</keyword>
<accession>A0A8J2SPK2</accession>
<evidence type="ECO:0000313" key="3">
    <source>
        <dbReference type="Proteomes" id="UP000789595"/>
    </source>
</evidence>
<dbReference type="Gene3D" id="1.25.40.20">
    <property type="entry name" value="Ankyrin repeat-containing domain"/>
    <property type="match status" value="1"/>
</dbReference>
<gene>
    <name evidence="2" type="ORF">PECAL_3P13580</name>
</gene>
<dbReference type="InterPro" id="IPR002110">
    <property type="entry name" value="Ankyrin_rpt"/>
</dbReference>
<evidence type="ECO:0000256" key="1">
    <source>
        <dbReference type="SAM" id="MobiDB-lite"/>
    </source>
</evidence>